<gene>
    <name evidence="9" type="ORF">H8S34_02285</name>
</gene>
<evidence type="ECO:0000256" key="5">
    <source>
        <dbReference type="ARBA" id="ARBA00022989"/>
    </source>
</evidence>
<feature type="transmembrane region" description="Helical" evidence="8">
    <location>
        <begin position="188"/>
        <end position="207"/>
    </location>
</feature>
<feature type="transmembrane region" description="Helical" evidence="8">
    <location>
        <begin position="342"/>
        <end position="364"/>
    </location>
</feature>
<keyword evidence="3" id="KW-1003">Cell membrane</keyword>
<evidence type="ECO:0000256" key="8">
    <source>
        <dbReference type="SAM" id="Phobius"/>
    </source>
</evidence>
<feature type="transmembrane region" description="Helical" evidence="8">
    <location>
        <begin position="34"/>
        <end position="55"/>
    </location>
</feature>
<keyword evidence="10" id="KW-1185">Reference proteome</keyword>
<dbReference type="PANTHER" id="PTHR32024:SF1">
    <property type="entry name" value="KTR SYSTEM POTASSIUM UPTAKE PROTEIN B"/>
    <property type="match status" value="1"/>
</dbReference>
<evidence type="ECO:0000256" key="6">
    <source>
        <dbReference type="ARBA" id="ARBA00023065"/>
    </source>
</evidence>
<sequence>MNPTRIVAASFGCIILLGALLLTLPIASRSGMSVGFFDALFTATSATCVTGLITVDTWVQWSLFGQIIIIMMIQLGGLGFMTLITMVSFALHRRIGLSERLIMVSTFNLNDLDGVVRMVRHALMGTFLIEGVGAVILSICFIPTFGLLRGIWHGIFHAISAFCNAGFDLMGGEYGPFSSMIGANHHPVVLLTTAALIIIGGLGFFVWEDVVRSRCWRKLSLYSKLVLVMTAGLLLFGTVFTLLAEYHNPATLGNMPLWQKLLNAFFQSTTLRTAGFDALGQGGLHDNTKAISVVLMLVGGSSGSTAGGIKTVTLAVLMLALRAGLKGKEQVTLRGRAISYQRVINAMTLTLVVITLFLTGSIILSSVESLPYIDCAFEVASALGTVGLTTGITAHLSRFSQAVLVLFMYLGRVGVLSFSIAFLTRRKKLAKIQYPNVDIMIG</sequence>
<evidence type="ECO:0000313" key="9">
    <source>
        <dbReference type="EMBL" id="MBC5729660.1"/>
    </source>
</evidence>
<evidence type="ECO:0000256" key="1">
    <source>
        <dbReference type="ARBA" id="ARBA00004651"/>
    </source>
</evidence>
<proteinExistence type="predicted"/>
<protein>
    <submittedName>
        <fullName evidence="9">Potassium uptake protein, TrkH family</fullName>
    </submittedName>
</protein>
<name>A0ABR7HQ49_9FIRM</name>
<accession>A0ABR7HQ49</accession>
<dbReference type="InterPro" id="IPR003445">
    <property type="entry name" value="Cat_transpt"/>
</dbReference>
<dbReference type="Pfam" id="PF02386">
    <property type="entry name" value="TrkH"/>
    <property type="match status" value="1"/>
</dbReference>
<reference evidence="9 10" key="1">
    <citation type="submission" date="2020-08" db="EMBL/GenBank/DDBJ databases">
        <title>Genome public.</title>
        <authorList>
            <person name="Liu C."/>
            <person name="Sun Q."/>
        </authorList>
    </citation>
    <scope>NUCLEOTIDE SEQUENCE [LARGE SCALE GENOMIC DNA]</scope>
    <source>
        <strain evidence="9 10">New-38</strain>
    </source>
</reference>
<evidence type="ECO:0000256" key="4">
    <source>
        <dbReference type="ARBA" id="ARBA00022692"/>
    </source>
</evidence>
<comment type="caution">
    <text evidence="9">The sequence shown here is derived from an EMBL/GenBank/DDBJ whole genome shotgun (WGS) entry which is preliminary data.</text>
</comment>
<evidence type="ECO:0000256" key="7">
    <source>
        <dbReference type="ARBA" id="ARBA00023136"/>
    </source>
</evidence>
<organism evidence="9 10">
    <name type="scientific">Pseudoflavonifractor hominis</name>
    <dbReference type="NCBI Taxonomy" id="2763059"/>
    <lineage>
        <taxon>Bacteria</taxon>
        <taxon>Bacillati</taxon>
        <taxon>Bacillota</taxon>
        <taxon>Clostridia</taxon>
        <taxon>Eubacteriales</taxon>
        <taxon>Oscillospiraceae</taxon>
        <taxon>Pseudoflavonifractor</taxon>
    </lineage>
</organism>
<feature type="transmembrane region" description="Helical" evidence="8">
    <location>
        <begin position="402"/>
        <end position="423"/>
    </location>
</feature>
<feature type="transmembrane region" description="Helical" evidence="8">
    <location>
        <begin position="6"/>
        <end position="27"/>
    </location>
</feature>
<evidence type="ECO:0000256" key="3">
    <source>
        <dbReference type="ARBA" id="ARBA00022475"/>
    </source>
</evidence>
<keyword evidence="7 8" id="KW-0472">Membrane</keyword>
<feature type="transmembrane region" description="Helical" evidence="8">
    <location>
        <begin position="67"/>
        <end position="91"/>
    </location>
</feature>
<feature type="transmembrane region" description="Helical" evidence="8">
    <location>
        <begin position="127"/>
        <end position="148"/>
    </location>
</feature>
<comment type="subcellular location">
    <subcellularLocation>
        <location evidence="1">Cell membrane</location>
        <topology evidence="1">Multi-pass membrane protein</topology>
    </subcellularLocation>
</comment>
<keyword evidence="6" id="KW-0406">Ion transport</keyword>
<feature type="transmembrane region" description="Helical" evidence="8">
    <location>
        <begin position="293"/>
        <end position="321"/>
    </location>
</feature>
<keyword evidence="4 8" id="KW-0812">Transmembrane</keyword>
<dbReference type="PANTHER" id="PTHR32024">
    <property type="entry name" value="TRK SYSTEM POTASSIUM UPTAKE PROTEIN TRKG-RELATED"/>
    <property type="match status" value="1"/>
</dbReference>
<evidence type="ECO:0000313" key="10">
    <source>
        <dbReference type="Proteomes" id="UP000660021"/>
    </source>
</evidence>
<feature type="transmembrane region" description="Helical" evidence="8">
    <location>
        <begin position="219"/>
        <end position="244"/>
    </location>
</feature>
<keyword evidence="5 8" id="KW-1133">Transmembrane helix</keyword>
<dbReference type="EMBL" id="JACOPR010000001">
    <property type="protein sequence ID" value="MBC5729660.1"/>
    <property type="molecule type" value="Genomic_DNA"/>
</dbReference>
<keyword evidence="2" id="KW-0813">Transport</keyword>
<dbReference type="Proteomes" id="UP000660021">
    <property type="component" value="Unassembled WGS sequence"/>
</dbReference>
<evidence type="ECO:0000256" key="2">
    <source>
        <dbReference type="ARBA" id="ARBA00022448"/>
    </source>
</evidence>